<feature type="region of interest" description="Disordered" evidence="3">
    <location>
        <begin position="295"/>
        <end position="369"/>
    </location>
</feature>
<evidence type="ECO:0000313" key="5">
    <source>
        <dbReference type="EMBL" id="NOV46688.1"/>
    </source>
</evidence>
<feature type="compositionally biased region" description="Polar residues" evidence="3">
    <location>
        <begin position="324"/>
        <end position="340"/>
    </location>
</feature>
<dbReference type="GO" id="GO:0005681">
    <property type="term" value="C:spliceosomal complex"/>
    <property type="evidence" value="ECO:0007669"/>
    <property type="project" value="TreeGrafter"/>
</dbReference>
<feature type="region of interest" description="Disordered" evidence="3">
    <location>
        <begin position="1"/>
        <end position="40"/>
    </location>
</feature>
<evidence type="ECO:0000256" key="2">
    <source>
        <dbReference type="ARBA" id="ARBA00023242"/>
    </source>
</evidence>
<sequence>MGRRSINTTKSGKYMNPTDQARKEARKKELKKNKRQRQMVRAAVLKGKDPTQIIEEMEKIDEMEFNVHQASPLNEKVLKEKRKKLKETLDRVLKLYDKDDPDQWAELKRREIDYERRRNKLVAHYEAVKHAQSVQVDEIPLPALQIPDNIPTMYSIPAFQIPENMAAMYSIPAQIPLPAMPPMFPKPIIKPAPKTGGILKKSTMPLSANRKPPGVPPGPPPSLSDDEDDSITVPTKSKSRIRFSDDLEQDDDDSSQLKVPGTEIVELSSKPTSLQQRMLALSGQNIDEFMKEMEVVQRKREQDRTSDNSTKGNTEEDAEDGSDVATSFSNSSVSNINTLTMPPPPPPGLFPPMQNRELPPALRLPPGPPPMRPNLPLGPPPGLQMRLGLRLPPGPPPGLPPRLMRPPMAPRLQMPMSVNNAPPSTQVSMSQSQPINVLSAAPQLISQSDRPKQSATIMAKPQIRNLSADITRFVPSALRIRRDDKKVKMVQKTSNLVRDVVQEKQPKDNQTKDDAYYQFMKEMQGLL</sequence>
<feature type="domain" description="Wbp11/ELF5/Saf1 N-terminal" evidence="4">
    <location>
        <begin position="12"/>
        <end position="93"/>
    </location>
</feature>
<dbReference type="InterPro" id="IPR019007">
    <property type="entry name" value="Wbp11/ELF5/Saf1_N"/>
</dbReference>
<evidence type="ECO:0000259" key="4">
    <source>
        <dbReference type="Pfam" id="PF09429"/>
    </source>
</evidence>
<dbReference type="Pfam" id="PF09429">
    <property type="entry name" value="Wbp11"/>
    <property type="match status" value="1"/>
</dbReference>
<accession>A0A6M2DNR6</accession>
<dbReference type="EMBL" id="GIIL01002962">
    <property type="protein sequence ID" value="NOV46688.1"/>
    <property type="molecule type" value="Transcribed_RNA"/>
</dbReference>
<keyword evidence="2" id="KW-0539">Nucleus</keyword>
<feature type="compositionally biased region" description="Polar residues" evidence="3">
    <location>
        <begin position="1"/>
        <end position="11"/>
    </location>
</feature>
<dbReference type="GO" id="GO:0006396">
    <property type="term" value="P:RNA processing"/>
    <property type="evidence" value="ECO:0007669"/>
    <property type="project" value="InterPro"/>
</dbReference>
<name>A0A6M2DNR6_XENCH</name>
<dbReference type="AlphaFoldDB" id="A0A6M2DNR6"/>
<evidence type="ECO:0000256" key="3">
    <source>
        <dbReference type="SAM" id="MobiDB-lite"/>
    </source>
</evidence>
<dbReference type="PANTHER" id="PTHR13361">
    <property type="entry name" value="WW DOMAIN-BINDING PROTEIN 11"/>
    <property type="match status" value="1"/>
</dbReference>
<feature type="compositionally biased region" description="Basic residues" evidence="3">
    <location>
        <begin position="28"/>
        <end position="38"/>
    </location>
</feature>
<proteinExistence type="predicted"/>
<feature type="compositionally biased region" description="Basic and acidic residues" evidence="3">
    <location>
        <begin position="295"/>
        <end position="306"/>
    </location>
</feature>
<reference evidence="5" key="1">
    <citation type="submission" date="2020-03" db="EMBL/GenBank/DDBJ databases">
        <title>Transcriptomic Profiling of the Digestive Tract of the Rat Flea, Xenopsylla cheopis, Following Blood Feeding and Infection with Yersinia pestis.</title>
        <authorList>
            <person name="Bland D.M."/>
            <person name="Martens C.A."/>
            <person name="Virtaneva K."/>
            <person name="Kanakabandi K."/>
            <person name="Long D."/>
            <person name="Rosenke R."/>
            <person name="Saturday G.A."/>
            <person name="Hoyt F.H."/>
            <person name="Bruno D.P."/>
            <person name="Ribeiro J.M.C."/>
            <person name="Hinnebusch J."/>
        </authorList>
    </citation>
    <scope>NUCLEOTIDE SEQUENCE</scope>
</reference>
<organism evidence="5">
    <name type="scientific">Xenopsylla cheopis</name>
    <name type="common">Oriental rat flea</name>
    <name type="synonym">Pulex cheopis</name>
    <dbReference type="NCBI Taxonomy" id="163159"/>
    <lineage>
        <taxon>Eukaryota</taxon>
        <taxon>Metazoa</taxon>
        <taxon>Ecdysozoa</taxon>
        <taxon>Arthropoda</taxon>
        <taxon>Hexapoda</taxon>
        <taxon>Insecta</taxon>
        <taxon>Pterygota</taxon>
        <taxon>Neoptera</taxon>
        <taxon>Endopterygota</taxon>
        <taxon>Siphonaptera</taxon>
        <taxon>Pulicidae</taxon>
        <taxon>Xenopsyllinae</taxon>
        <taxon>Xenopsylla</taxon>
    </lineage>
</organism>
<feature type="compositionally biased region" description="Pro residues" evidence="3">
    <location>
        <begin position="213"/>
        <end position="222"/>
    </location>
</feature>
<feature type="region of interest" description="Disordered" evidence="3">
    <location>
        <begin position="189"/>
        <end position="262"/>
    </location>
</feature>
<protein>
    <submittedName>
        <fullName evidence="5">Putative ww domain-binding protein 11</fullName>
    </submittedName>
</protein>
<feature type="compositionally biased region" description="Pro residues" evidence="3">
    <location>
        <begin position="341"/>
        <end position="350"/>
    </location>
</feature>
<dbReference type="PANTHER" id="PTHR13361:SF1">
    <property type="entry name" value="WW DOMAIN-BINDING PROTEIN 11"/>
    <property type="match status" value="1"/>
</dbReference>
<comment type="subcellular location">
    <subcellularLocation>
        <location evidence="1">Nucleus</location>
    </subcellularLocation>
</comment>
<evidence type="ECO:0000256" key="1">
    <source>
        <dbReference type="ARBA" id="ARBA00004123"/>
    </source>
</evidence>